<proteinExistence type="predicted"/>
<organism evidence="1">
    <name type="scientific">viral metagenome</name>
    <dbReference type="NCBI Taxonomy" id="1070528"/>
    <lineage>
        <taxon>unclassified sequences</taxon>
        <taxon>metagenomes</taxon>
        <taxon>organismal metagenomes</taxon>
    </lineage>
</organism>
<name>A0A6C0BD89_9ZZZZ</name>
<sequence>MLHNNFSSDKYVEPVISDKTATQLGNNITNQEPSTNMPSSVLPKDYQQPLTNMSSTVLPVNYQQPLTNMSTSVLPVNYQQPLSNMSTSVLPKDYQQPLSNMSTSVLPKDYQQPLSNMSTSVLPKDYQQPSTNIPSSVLPKDYQQPLTNSFSTKIIVEIVRSNGKIIFYDNTRKYIGSFTINEFFRYLTNPDVEIEYKMIIEKYICVVSINKTVNMLNCEQSAFMGNISILLKFYMLLNDFENSELQKMLKLYPETENIFNETVYNILLHMLKTIALILNRMSNENMSSYTHQKTKNKLLTHSTGIVYKLTKLNKTMIDNKIKEINMLKLKEENTVIQKTTSLTDILDLQDRKFNKNDFSFSDLMMSENNI</sequence>
<protein>
    <submittedName>
        <fullName evidence="1">Uncharacterized protein</fullName>
    </submittedName>
</protein>
<dbReference type="AlphaFoldDB" id="A0A6C0BD89"/>
<accession>A0A6C0BD89</accession>
<reference evidence="1" key="1">
    <citation type="journal article" date="2020" name="Nature">
        <title>Giant virus diversity and host interactions through global metagenomics.</title>
        <authorList>
            <person name="Schulz F."/>
            <person name="Roux S."/>
            <person name="Paez-Espino D."/>
            <person name="Jungbluth S."/>
            <person name="Walsh D.A."/>
            <person name="Denef V.J."/>
            <person name="McMahon K.D."/>
            <person name="Konstantinidis K.T."/>
            <person name="Eloe-Fadrosh E.A."/>
            <person name="Kyrpides N.C."/>
            <person name="Woyke T."/>
        </authorList>
    </citation>
    <scope>NUCLEOTIDE SEQUENCE</scope>
    <source>
        <strain evidence="1">GVMAG-M-3300010160-60</strain>
    </source>
</reference>
<evidence type="ECO:0000313" key="1">
    <source>
        <dbReference type="EMBL" id="QHS90237.1"/>
    </source>
</evidence>
<dbReference type="EMBL" id="MN739130">
    <property type="protein sequence ID" value="QHS90237.1"/>
    <property type="molecule type" value="Genomic_DNA"/>
</dbReference>